<dbReference type="Pfam" id="PF07717">
    <property type="entry name" value="OB_NTP_bind"/>
    <property type="match status" value="1"/>
</dbReference>
<dbReference type="Proteomes" id="UP001178507">
    <property type="component" value="Unassembled WGS sequence"/>
</dbReference>
<dbReference type="Gene3D" id="1.20.120.1080">
    <property type="match status" value="1"/>
</dbReference>
<evidence type="ECO:0000256" key="3">
    <source>
        <dbReference type="ARBA" id="ARBA00022806"/>
    </source>
</evidence>
<dbReference type="InterPro" id="IPR048333">
    <property type="entry name" value="HA2_WH"/>
</dbReference>
<evidence type="ECO:0000313" key="6">
    <source>
        <dbReference type="EMBL" id="CAJ1395200.1"/>
    </source>
</evidence>
<evidence type="ECO:0000256" key="2">
    <source>
        <dbReference type="ARBA" id="ARBA00022801"/>
    </source>
</evidence>
<dbReference type="InterPro" id="IPR007502">
    <property type="entry name" value="Helicase-assoc_dom"/>
</dbReference>
<sequence length="1070" mass="116093">MIRNRLSNCFDPRLRPTRAGHQSIQSIRGSLACWQAETSITIDDVTHVIDSCHVKETRFSPQSSTSVFSTVWVSQAAAKQRAGRAGRTRPGVCWRLCRPDFFEKDLPKYTLCEMQRTPLEELVLQLRLLELGDHPGDFLRRAPEPPALEAVDRAIRALVAIGALEHSMALTPLGFHLAHMPVDVRIGKMLIYGSLCKCLAPILTIAACLSQRSPFIRSFNRSKEEQQVSERKAAWGDLNSDQLAAAKAYDKYQEPKSQGDRESAWYVCDRFGLSSSVLDDVAQLRQQFLRHLAETGFAEASGEDGGEKVNVYRKDLSLVRCVLCAGLFPNVAQVQRQSNARGTYSIFVSRQQERCAPHPSSLNFKQGSEFAANHGWLLFHDKVKTSQVYLHDTTLVGSLPILLFGGELKILPKERNKVTVDGMVFEAKDEKAAVLFKELRRELDRLLLLKVANPLEDLSTTAEPLLLSVTKLLQWEDRGSSGKKIPPQATHFTPTAMGSVVLPVLAGILLAECSKFEDAPARASSVLQTSHQVATTQGCKSSEVLCAGSFYPVFPWDYACFPLSEGCPVACGTGEVVCTTPQMCENCSAVKYCSKQPCPVVCSYQELLCEGESSALSCAPLAEGCPVGCAQTDYQCRTPAKCPGCAAVNWCSSGPCPALCEDHEVSCPGHNGSHGNSSFCVPSSRGCPAECKDHEYHCHRPSKKGEAGLNFCSPIPCAPSCNKTTEVVCGSSNGAEFCMPKAHGCPVNCTKPLHTCYSPPPCENCTGINWCSKEECPALCNEGEISCTSHNGTNLCVNRSQGCPASCHAKEEKPCHWPPQPPNFQGMNWCSLEPCPAACNETELACTKEDGTGVCVAKAEGCPVHCHDGEFTCHQPPPHVEGYGSNWCSTAPCAPNCTKEEVACGNDEKVYSCHKKSEGCPVKCSHHEHECQSAANCTDCVAVNWCSTDPCPSTCKADEVSCPHGNSTLCRPKADGCPAHCEKEQNSCFTPPACEGCVGMHWCSDHLCPVVCNSTEMGCLAENGTEFCVATAEGCPVSCREEEYVCHLAPECSDCVGTNWCSQSPCATTM</sequence>
<keyword evidence="4" id="KW-0067">ATP-binding</keyword>
<dbReference type="GO" id="GO:0016787">
    <property type="term" value="F:hydrolase activity"/>
    <property type="evidence" value="ECO:0007669"/>
    <property type="project" value="UniProtKB-KW"/>
</dbReference>
<keyword evidence="7" id="KW-1185">Reference proteome</keyword>
<comment type="caution">
    <text evidence="6">The sequence shown here is derived from an EMBL/GenBank/DDBJ whole genome shotgun (WGS) entry which is preliminary data.</text>
</comment>
<reference evidence="6" key="1">
    <citation type="submission" date="2023-08" db="EMBL/GenBank/DDBJ databases">
        <authorList>
            <person name="Chen Y."/>
            <person name="Shah S."/>
            <person name="Dougan E. K."/>
            <person name="Thang M."/>
            <person name="Chan C."/>
        </authorList>
    </citation>
    <scope>NUCLEOTIDE SEQUENCE</scope>
</reference>
<dbReference type="PANTHER" id="PTHR18934:SF99">
    <property type="entry name" value="ATP-DEPENDENT RNA HELICASE DHX37-RELATED"/>
    <property type="match status" value="1"/>
</dbReference>
<dbReference type="InterPro" id="IPR059023">
    <property type="entry name" value="RNA_hel_CTD"/>
</dbReference>
<evidence type="ECO:0000313" key="7">
    <source>
        <dbReference type="Proteomes" id="UP001178507"/>
    </source>
</evidence>
<protein>
    <recommendedName>
        <fullName evidence="5">Helicase C-terminal domain-containing protein</fullName>
    </recommendedName>
</protein>
<accession>A0AA36IWG1</accession>
<dbReference type="Pfam" id="PF21010">
    <property type="entry name" value="HA2_C"/>
    <property type="match status" value="1"/>
</dbReference>
<keyword evidence="3" id="KW-0347">Helicase</keyword>
<keyword evidence="1" id="KW-0547">Nucleotide-binding</keyword>
<dbReference type="Pfam" id="PF26026">
    <property type="entry name" value="RNA_hel_CTD"/>
    <property type="match status" value="1"/>
</dbReference>
<feature type="domain" description="Helicase C-terminal" evidence="5">
    <location>
        <begin position="1"/>
        <end position="130"/>
    </location>
</feature>
<name>A0AA36IWG1_9DINO</name>
<dbReference type="CDD" id="cd18791">
    <property type="entry name" value="SF2_C_RHA"/>
    <property type="match status" value="1"/>
</dbReference>
<dbReference type="Pfam" id="PF04408">
    <property type="entry name" value="WHD_HA2"/>
    <property type="match status" value="1"/>
</dbReference>
<gene>
    <name evidence="6" type="ORF">EVOR1521_LOCUS19668</name>
</gene>
<organism evidence="6 7">
    <name type="scientific">Effrenium voratum</name>
    <dbReference type="NCBI Taxonomy" id="2562239"/>
    <lineage>
        <taxon>Eukaryota</taxon>
        <taxon>Sar</taxon>
        <taxon>Alveolata</taxon>
        <taxon>Dinophyceae</taxon>
        <taxon>Suessiales</taxon>
        <taxon>Symbiodiniaceae</taxon>
        <taxon>Effrenium</taxon>
    </lineage>
</organism>
<dbReference type="GO" id="GO:0003723">
    <property type="term" value="F:RNA binding"/>
    <property type="evidence" value="ECO:0007669"/>
    <property type="project" value="TreeGrafter"/>
</dbReference>
<dbReference type="Gene3D" id="3.40.50.300">
    <property type="entry name" value="P-loop containing nucleotide triphosphate hydrolases"/>
    <property type="match status" value="1"/>
</dbReference>
<dbReference type="SMART" id="SM00847">
    <property type="entry name" value="HA2"/>
    <property type="match status" value="1"/>
</dbReference>
<dbReference type="SUPFAM" id="SSF52540">
    <property type="entry name" value="P-loop containing nucleoside triphosphate hydrolases"/>
    <property type="match status" value="1"/>
</dbReference>
<evidence type="ECO:0000259" key="5">
    <source>
        <dbReference type="PROSITE" id="PS51194"/>
    </source>
</evidence>
<dbReference type="FunFam" id="1.20.120.1080:FF:000002">
    <property type="entry name" value="Putative ATP-dependent RNA helicase DHX36"/>
    <property type="match status" value="1"/>
</dbReference>
<dbReference type="InterPro" id="IPR001650">
    <property type="entry name" value="Helicase_C-like"/>
</dbReference>
<dbReference type="InterPro" id="IPR027417">
    <property type="entry name" value="P-loop_NTPase"/>
</dbReference>
<evidence type="ECO:0000256" key="4">
    <source>
        <dbReference type="ARBA" id="ARBA00022840"/>
    </source>
</evidence>
<dbReference type="GO" id="GO:0005524">
    <property type="term" value="F:ATP binding"/>
    <property type="evidence" value="ECO:0007669"/>
    <property type="project" value="UniProtKB-KW"/>
</dbReference>
<dbReference type="EMBL" id="CAUJNA010003079">
    <property type="protein sequence ID" value="CAJ1395200.1"/>
    <property type="molecule type" value="Genomic_DNA"/>
</dbReference>
<dbReference type="PANTHER" id="PTHR18934">
    <property type="entry name" value="ATP-DEPENDENT RNA HELICASE"/>
    <property type="match status" value="1"/>
</dbReference>
<dbReference type="PROSITE" id="PS51194">
    <property type="entry name" value="HELICASE_CTER"/>
    <property type="match status" value="1"/>
</dbReference>
<keyword evidence="2" id="KW-0378">Hydrolase</keyword>
<proteinExistence type="predicted"/>
<evidence type="ECO:0000256" key="1">
    <source>
        <dbReference type="ARBA" id="ARBA00022741"/>
    </source>
</evidence>
<dbReference type="GO" id="GO:0004386">
    <property type="term" value="F:helicase activity"/>
    <property type="evidence" value="ECO:0007669"/>
    <property type="project" value="UniProtKB-KW"/>
</dbReference>
<dbReference type="AlphaFoldDB" id="A0AA36IWG1"/>
<dbReference type="InterPro" id="IPR011709">
    <property type="entry name" value="DEAD-box_helicase_OB_fold"/>
</dbReference>